<gene>
    <name evidence="2" type="ORF">EVOR1521_LOCUS30498</name>
</gene>
<comment type="caution">
    <text evidence="2">The sequence shown here is derived from an EMBL/GenBank/DDBJ whole genome shotgun (WGS) entry which is preliminary data.</text>
</comment>
<dbReference type="AlphaFoldDB" id="A0AA36NJ97"/>
<evidence type="ECO:0000313" key="2">
    <source>
        <dbReference type="EMBL" id="CAJ1409387.1"/>
    </source>
</evidence>
<feature type="region of interest" description="Disordered" evidence="1">
    <location>
        <begin position="106"/>
        <end position="249"/>
    </location>
</feature>
<proteinExistence type="predicted"/>
<dbReference type="Proteomes" id="UP001178507">
    <property type="component" value="Unassembled WGS sequence"/>
</dbReference>
<evidence type="ECO:0000313" key="3">
    <source>
        <dbReference type="Proteomes" id="UP001178507"/>
    </source>
</evidence>
<protein>
    <submittedName>
        <fullName evidence="2">Uncharacterized protein</fullName>
    </submittedName>
</protein>
<feature type="region of interest" description="Disordered" evidence="1">
    <location>
        <begin position="38"/>
        <end position="94"/>
    </location>
</feature>
<reference evidence="2" key="1">
    <citation type="submission" date="2023-08" db="EMBL/GenBank/DDBJ databases">
        <authorList>
            <person name="Chen Y."/>
            <person name="Shah S."/>
            <person name="Dougan E. K."/>
            <person name="Thang M."/>
            <person name="Chan C."/>
        </authorList>
    </citation>
    <scope>NUCLEOTIDE SEQUENCE</scope>
</reference>
<sequence>MECWAQPEGFSRLDVLNAVRKHMFHEGGQELRFELTQEGQDKVIKVKPRRGAGRPLDEERGSERRQRSRVSTPLSTPLSTPRSTPLSTPRSTRDKLNASLDDIIHEENRGDQSAPPGSSREPFATFSRPSLQRKMDQMGLTPQTKHLRRPPMSDRGGRHRGGRDDAMDRAPERVVPKKPPIPTPREVAQSKAAPPRPDTVQDLIDIGMNPDEPSESSEEIAASAPEPGNPDAAEMDLPDGPPGPHWEVYDDSGTTWWFYDGPKGKFACLGPGQEVQPITQDT</sequence>
<accession>A0AA36NJ97</accession>
<evidence type="ECO:0000256" key="1">
    <source>
        <dbReference type="SAM" id="MobiDB-lite"/>
    </source>
</evidence>
<name>A0AA36NJ97_9DINO</name>
<feature type="compositionally biased region" description="Basic and acidic residues" evidence="1">
    <location>
        <begin position="151"/>
        <end position="175"/>
    </location>
</feature>
<feature type="compositionally biased region" description="Basic and acidic residues" evidence="1">
    <location>
        <begin position="55"/>
        <end position="65"/>
    </location>
</feature>
<keyword evidence="3" id="KW-1185">Reference proteome</keyword>
<dbReference type="EMBL" id="CAUJNA010003766">
    <property type="protein sequence ID" value="CAJ1409387.1"/>
    <property type="molecule type" value="Genomic_DNA"/>
</dbReference>
<feature type="compositionally biased region" description="Polar residues" evidence="1">
    <location>
        <begin position="72"/>
        <end position="90"/>
    </location>
</feature>
<organism evidence="2 3">
    <name type="scientific">Effrenium voratum</name>
    <dbReference type="NCBI Taxonomy" id="2562239"/>
    <lineage>
        <taxon>Eukaryota</taxon>
        <taxon>Sar</taxon>
        <taxon>Alveolata</taxon>
        <taxon>Dinophyceae</taxon>
        <taxon>Suessiales</taxon>
        <taxon>Symbiodiniaceae</taxon>
        <taxon>Effrenium</taxon>
    </lineage>
</organism>